<accession>A0A1G6A8V0</accession>
<evidence type="ECO:0000256" key="1">
    <source>
        <dbReference type="PIRSR" id="PIRSR613078-2"/>
    </source>
</evidence>
<feature type="binding site" evidence="1">
    <location>
        <begin position="9"/>
        <end position="16"/>
    </location>
    <ligand>
        <name>substrate</name>
    </ligand>
</feature>
<dbReference type="InterPro" id="IPR029033">
    <property type="entry name" value="His_PPase_superfam"/>
</dbReference>
<dbReference type="Pfam" id="PF00300">
    <property type="entry name" value="His_Phos_1"/>
    <property type="match status" value="1"/>
</dbReference>
<dbReference type="InterPro" id="IPR050275">
    <property type="entry name" value="PGM_Phosphatase"/>
</dbReference>
<dbReference type="InterPro" id="IPR013078">
    <property type="entry name" value="His_Pase_superF_clade-1"/>
</dbReference>
<name>A0A1G6A8V0_9STRE</name>
<dbReference type="SUPFAM" id="SSF53254">
    <property type="entry name" value="Phosphoglycerate mutase-like"/>
    <property type="match status" value="1"/>
</dbReference>
<dbReference type="SMART" id="SM00855">
    <property type="entry name" value="PGAM"/>
    <property type="match status" value="1"/>
</dbReference>
<evidence type="ECO:0000313" key="3">
    <source>
        <dbReference type="Proteomes" id="UP000182508"/>
    </source>
</evidence>
<organism evidence="2 3">
    <name type="scientific">Streptococcus henryi</name>
    <dbReference type="NCBI Taxonomy" id="439219"/>
    <lineage>
        <taxon>Bacteria</taxon>
        <taxon>Bacillati</taxon>
        <taxon>Bacillota</taxon>
        <taxon>Bacilli</taxon>
        <taxon>Lactobacillales</taxon>
        <taxon>Streptococcaceae</taxon>
        <taxon>Streptococcus</taxon>
    </lineage>
</organism>
<protein>
    <submittedName>
        <fullName evidence="2">Probable phosphoglycerate mutase</fullName>
    </submittedName>
</protein>
<dbReference type="Gene3D" id="3.40.50.1240">
    <property type="entry name" value="Phosphoglycerate mutase-like"/>
    <property type="match status" value="1"/>
</dbReference>
<dbReference type="eggNOG" id="COG0406">
    <property type="taxonomic scope" value="Bacteria"/>
</dbReference>
<dbReference type="CDD" id="cd07067">
    <property type="entry name" value="HP_PGM_like"/>
    <property type="match status" value="1"/>
</dbReference>
<dbReference type="PANTHER" id="PTHR48100">
    <property type="entry name" value="BROAD-SPECIFICITY PHOSPHATASE YOR283W-RELATED"/>
    <property type="match status" value="1"/>
</dbReference>
<dbReference type="GO" id="GO:0005737">
    <property type="term" value="C:cytoplasm"/>
    <property type="evidence" value="ECO:0007669"/>
    <property type="project" value="TreeGrafter"/>
</dbReference>
<evidence type="ECO:0000313" key="2">
    <source>
        <dbReference type="EMBL" id="SDB04730.1"/>
    </source>
</evidence>
<dbReference type="Proteomes" id="UP000182508">
    <property type="component" value="Unassembled WGS sequence"/>
</dbReference>
<dbReference type="RefSeq" id="WP_074485011.1">
    <property type="nucleotide sequence ID" value="NZ_FMXP01000003.1"/>
</dbReference>
<proteinExistence type="predicted"/>
<dbReference type="EMBL" id="FMXP01000003">
    <property type="protein sequence ID" value="SDB04730.1"/>
    <property type="molecule type" value="Genomic_DNA"/>
</dbReference>
<dbReference type="GO" id="GO:0016791">
    <property type="term" value="F:phosphatase activity"/>
    <property type="evidence" value="ECO:0007669"/>
    <property type="project" value="TreeGrafter"/>
</dbReference>
<dbReference type="STRING" id="439219.SAMN02910293_00239"/>
<dbReference type="AlphaFoldDB" id="A0A1G6A8V0"/>
<feature type="binding site" evidence="1">
    <location>
        <position position="61"/>
    </location>
    <ligand>
        <name>substrate</name>
    </ligand>
</feature>
<sequence length="200" mass="22369">MTRKLYLMRHGETLFNTQGRVQGACDSPLTENGRAQALLAKEYFVKESITFDAVYSSTQERATDTAKLVSEQEAVTQLKGIKEMDFGTFEAQPEMLLPKFRPGAISFEDLLVPFGGEDIRDVGKRAKSTIDSVISATNDKSLLMVSHGATMWGLCLELDITFPAGLGFSNCAICEFDIHESDYRLRKLILPTKDFQIHEF</sequence>
<dbReference type="PROSITE" id="PS00175">
    <property type="entry name" value="PG_MUTASE"/>
    <property type="match status" value="1"/>
</dbReference>
<reference evidence="2 3" key="1">
    <citation type="submission" date="2016-10" db="EMBL/GenBank/DDBJ databases">
        <authorList>
            <person name="de Groot N.N."/>
        </authorList>
    </citation>
    <scope>NUCLEOTIDE SEQUENCE [LARGE SCALE GENOMIC DNA]</scope>
    <source>
        <strain evidence="2 3">A-4</strain>
    </source>
</reference>
<dbReference type="InterPro" id="IPR001345">
    <property type="entry name" value="PG/BPGM_mutase_AS"/>
</dbReference>
<gene>
    <name evidence="2" type="ORF">SAMN02910293_00239</name>
</gene>
<dbReference type="PANTHER" id="PTHR48100:SF5">
    <property type="entry name" value="HISTIDINE PHOSPHATASE FAMILY PROTEIN"/>
    <property type="match status" value="1"/>
</dbReference>
<keyword evidence="3" id="KW-1185">Reference proteome</keyword>